<name>A0A285LWW4_9NOCA</name>
<evidence type="ECO:0000313" key="4">
    <source>
        <dbReference type="EMBL" id="SNY89355.1"/>
    </source>
</evidence>
<dbReference type="InterPro" id="IPR000387">
    <property type="entry name" value="Tyr_Pase_dom"/>
</dbReference>
<dbReference type="EMBL" id="OBEG01000008">
    <property type="protein sequence ID" value="SNY89355.1"/>
    <property type="molecule type" value="Genomic_DNA"/>
</dbReference>
<reference evidence="5" key="1">
    <citation type="submission" date="2017-09" db="EMBL/GenBank/DDBJ databases">
        <authorList>
            <person name="Varghese N."/>
            <person name="Submissions S."/>
        </authorList>
    </citation>
    <scope>NUCLEOTIDE SEQUENCE [LARGE SCALE GENOMIC DNA]</scope>
    <source>
        <strain evidence="5">DSM 45537</strain>
    </source>
</reference>
<keyword evidence="5" id="KW-1185">Reference proteome</keyword>
<dbReference type="Gene3D" id="3.90.190.10">
    <property type="entry name" value="Protein tyrosine phosphatase superfamily"/>
    <property type="match status" value="1"/>
</dbReference>
<evidence type="ECO:0000313" key="5">
    <source>
        <dbReference type="Proteomes" id="UP000219565"/>
    </source>
</evidence>
<proteinExistence type="inferred from homology"/>
<dbReference type="Pfam" id="PF13350">
    <property type="entry name" value="Y_phosphatase3"/>
    <property type="match status" value="1"/>
</dbReference>
<dbReference type="AlphaFoldDB" id="A0A285LWW4"/>
<sequence>MTSDRALRASIAAATGLAIAFTPVAGAAVADPVVAADTAFERSVGLHSVQNARDVGGYRTVDGRLVRTGLVYRTGQLSNATPADLAALGELGVRVVADLRTGYERTIAPDRVPTGAVEHWDDVIGHAPPLVLITALTGGTDLYRAFITAPGANAAFASVLRDVIETDDGAVLYHCTAGKDRTGWATAVLLTLLGVDRATVTEDYLLSNRYRDAGPDDPLNGVRSAWLDAAFDQVNQTYGGFDAYARDGLGLTDADIAALRAKMLA</sequence>
<organism evidence="4 5">
    <name type="scientific">Nocardia amikacinitolerans</name>
    <dbReference type="NCBI Taxonomy" id="756689"/>
    <lineage>
        <taxon>Bacteria</taxon>
        <taxon>Bacillati</taxon>
        <taxon>Actinomycetota</taxon>
        <taxon>Actinomycetes</taxon>
        <taxon>Mycobacteriales</taxon>
        <taxon>Nocardiaceae</taxon>
        <taxon>Nocardia</taxon>
    </lineage>
</organism>
<feature type="domain" description="Tyrosine specific protein phosphatases" evidence="3">
    <location>
        <begin position="154"/>
        <end position="196"/>
    </location>
</feature>
<dbReference type="InterPro" id="IPR029021">
    <property type="entry name" value="Prot-tyrosine_phosphatase-like"/>
</dbReference>
<dbReference type="Proteomes" id="UP000219565">
    <property type="component" value="Unassembled WGS sequence"/>
</dbReference>
<dbReference type="PROSITE" id="PS50056">
    <property type="entry name" value="TYR_PHOSPHATASE_2"/>
    <property type="match status" value="1"/>
</dbReference>
<dbReference type="InterPro" id="IPR026893">
    <property type="entry name" value="Tyr/Ser_Pase_IphP-type"/>
</dbReference>
<dbReference type="RefSeq" id="WP_218841202.1">
    <property type="nucleotide sequence ID" value="NZ_JAMTCW010000009.1"/>
</dbReference>
<dbReference type="STRING" id="1379680.GCA_001612615_00906"/>
<evidence type="ECO:0000256" key="1">
    <source>
        <dbReference type="ARBA" id="ARBA00009580"/>
    </source>
</evidence>
<dbReference type="PANTHER" id="PTHR31126">
    <property type="entry name" value="TYROSINE-PROTEIN PHOSPHATASE"/>
    <property type="match status" value="1"/>
</dbReference>
<evidence type="ECO:0000259" key="3">
    <source>
        <dbReference type="PROSITE" id="PS50056"/>
    </source>
</evidence>
<dbReference type="PANTHER" id="PTHR31126:SF1">
    <property type="entry name" value="TYROSINE SPECIFIC PROTEIN PHOSPHATASES DOMAIN-CONTAINING PROTEIN"/>
    <property type="match status" value="1"/>
</dbReference>
<dbReference type="SUPFAM" id="SSF52799">
    <property type="entry name" value="(Phosphotyrosine protein) phosphatases II"/>
    <property type="match status" value="1"/>
</dbReference>
<keyword evidence="2" id="KW-0732">Signal</keyword>
<gene>
    <name evidence="4" type="ORF">SAMN04244553_6367</name>
</gene>
<comment type="similarity">
    <text evidence="1">Belongs to the protein-tyrosine phosphatase family.</text>
</comment>
<feature type="signal peptide" evidence="2">
    <location>
        <begin position="1"/>
        <end position="27"/>
    </location>
</feature>
<accession>A0A285LWW4</accession>
<dbReference type="GO" id="GO:0004721">
    <property type="term" value="F:phosphoprotein phosphatase activity"/>
    <property type="evidence" value="ECO:0007669"/>
    <property type="project" value="InterPro"/>
</dbReference>
<evidence type="ECO:0000256" key="2">
    <source>
        <dbReference type="SAM" id="SignalP"/>
    </source>
</evidence>
<feature type="chain" id="PRO_5012831861" evidence="2">
    <location>
        <begin position="28"/>
        <end position="265"/>
    </location>
</feature>
<protein>
    <submittedName>
        <fullName evidence="4">Protein-tyrosine phosphatase</fullName>
    </submittedName>
</protein>